<gene>
    <name evidence="1" type="ORF">ACOLOM_LOCUS7623</name>
</gene>
<protein>
    <submittedName>
        <fullName evidence="1">1541_t:CDS:1</fullName>
    </submittedName>
</protein>
<accession>A0ACA9N6E9</accession>
<dbReference type="EMBL" id="CAJVPT010018055">
    <property type="protein sequence ID" value="CAG8630821.1"/>
    <property type="molecule type" value="Genomic_DNA"/>
</dbReference>
<feature type="non-terminal residue" evidence="1">
    <location>
        <position position="1"/>
    </location>
</feature>
<proteinExistence type="predicted"/>
<evidence type="ECO:0000313" key="1">
    <source>
        <dbReference type="EMBL" id="CAG8630821.1"/>
    </source>
</evidence>
<sequence length="348" mass="37923">KPSPAEALMKLSRMIPPQQNATRLPPPHALVAPPSIQTLPPAQPAMVLPTSPPPSSHTARGALIVLEGCEDVTTSLQSTKLLEFLKNEGIKASLWKFPDTSTPSGAALKTYQSSNRRTHPKTHHLLVAAHWWELMPIMSDHLLNGTTLIVDRYVYSAIAKSAAAGLDLNWCKNSYVQLMNPDLIFFLNVERDFSADKEQQLPHVHDVFGGPGANSDGVAEDGRRTAEWQKRMQDAFSKLAEVHWKVLDACKSNTLVHAQILEASIEVIERCRKCNPGYGGSVNNNLMTPNQFLPPIGPSSSPVQPYPITSLNSAPNGQPTGAPQSSPQQGLPSIGRHDGFTRSVHVQL</sequence>
<name>A0ACA9N6E9_9GLOM</name>
<comment type="caution">
    <text evidence="1">The sequence shown here is derived from an EMBL/GenBank/DDBJ whole genome shotgun (WGS) entry which is preliminary data.</text>
</comment>
<keyword evidence="2" id="KW-1185">Reference proteome</keyword>
<reference evidence="1" key="1">
    <citation type="submission" date="2021-06" db="EMBL/GenBank/DDBJ databases">
        <authorList>
            <person name="Kallberg Y."/>
            <person name="Tangrot J."/>
            <person name="Rosling A."/>
        </authorList>
    </citation>
    <scope>NUCLEOTIDE SEQUENCE</scope>
    <source>
        <strain evidence="1">CL356</strain>
    </source>
</reference>
<evidence type="ECO:0000313" key="2">
    <source>
        <dbReference type="Proteomes" id="UP000789525"/>
    </source>
</evidence>
<dbReference type="Proteomes" id="UP000789525">
    <property type="component" value="Unassembled WGS sequence"/>
</dbReference>
<organism evidence="1 2">
    <name type="scientific">Acaulospora colombiana</name>
    <dbReference type="NCBI Taxonomy" id="27376"/>
    <lineage>
        <taxon>Eukaryota</taxon>
        <taxon>Fungi</taxon>
        <taxon>Fungi incertae sedis</taxon>
        <taxon>Mucoromycota</taxon>
        <taxon>Glomeromycotina</taxon>
        <taxon>Glomeromycetes</taxon>
        <taxon>Diversisporales</taxon>
        <taxon>Acaulosporaceae</taxon>
        <taxon>Acaulospora</taxon>
    </lineage>
</organism>